<gene>
    <name evidence="2" type="ORF">SAMN05660337_2626</name>
</gene>
<feature type="transmembrane region" description="Helical" evidence="1">
    <location>
        <begin position="72"/>
        <end position="99"/>
    </location>
</feature>
<dbReference type="OrthoDB" id="8686772at2"/>
<sequence>MYNYLIPFAVGFVSLIAVYVLSLPRNCRYWMLPLVYLLFGITILFYALPRVVPGALENIERSFGDTPGGVEIFLLYLNAGVVALLAVVMGFIHMGIFICGKIKTFSGLSFLSRVFRRVCKNELFLDDYSLQKVKKMPLGYKKGIQGNILMNPEFKILGLFLTTLALFFIVASLVAHKVAPHGLFESTVLKYPVFLTLTFFITGLYFSGESKESRTSFTHESSSGKLTGKCGEFFDSIGAVFWRSILYSSGVNESRVRIVADQSSMVTDRRLASIIRSISGYFPRGFNEMHRKLLEALWDGKDLLVVSGMYDEVAPILFTGVQHDIQRLNKIVVFTSSLQGSIQRQEEEAWLTRWLEDGSLYSKNAIAMVGFDDFTGQEDVLISCPNELLLKRLDTVRDWIEQVSKIIVLNLDESVFSNILPAASVLRIIRDIRGDDLQMIFLTDDYDASIKVVARAYLGGHPEKFTFRGKRPESYCYRFFDLNDSSNYLRVLGGVCDYVSPENGLAAYMLSSAIPSVEMQGFNKTAWSEFVSRMDDVESGDLNRGSYSSRVAIATRPMLRAIGDAAIIVARDDSYNLPLTLSKTLEGANKYMMANVFSPRYMLRDYFLEYIDFFMENPLQKFAPLLSRDKTGVALLVYERLRVEEMDEKSIRQFVDSFFHTDELAGATVDDNLRSVFNYAYNKKSDISSYFTIRDEMVFDDDLNDFVSSAKYKIPHEMSKDWAMAHREIFNFNDASGRTIKKVFGHQIVQNYLPGQVHCYNGEAYKISSINKAGKFVNVEYVLPDDERSYRHKVIIECHGCNEVLACENDGKSFGHFYFNSTIEDCFYSIKTEGYFQFSDGVNLGVNKFKYIPMHDTLKRTMNHGRRLRWEISSEASHPLDADSKISFTFAILLKEILQSMFPDLHQYLHVIPVRPPEIGGDPIAEKLQLATRISALPHFEESLEHGGDGRIGIEIFEDSIVDMGLCRAIEAGKDHIFEVLEDYLFWYESLEDKSESFLWYGQEKEPEVLRLKELRSIISTLIETRHQTIRKRREAFLERSVASEGGNYECDFCGCPISPELLWKSDDGRVCCGNCERSARIKNKDDYRKKLEEISCWMCSKFGLDGIIDSCHVHIVDPLTLSKCVGTLYNPCSKLTPRSLGAAVRYKDGSVRIYIENSMPEYLALSTLVHELTHVWQYDKFGSDLDGIPLRLVEGHAIWMEINYLEEKKLGPFYAQRVASAKDLYGIGYREIVKELKDKYDDPFQLMRDLVIKG</sequence>
<feature type="transmembrane region" description="Helical" evidence="1">
    <location>
        <begin position="30"/>
        <end position="52"/>
    </location>
</feature>
<protein>
    <submittedName>
        <fullName evidence="2">Uncharacterized protein</fullName>
    </submittedName>
</protein>
<reference evidence="3" key="1">
    <citation type="submission" date="2016-10" db="EMBL/GenBank/DDBJ databases">
        <authorList>
            <person name="Varghese N."/>
            <person name="Submissions S."/>
        </authorList>
    </citation>
    <scope>NUCLEOTIDE SEQUENCE [LARGE SCALE GENOMIC DNA]</scope>
    <source>
        <strain evidence="3">DSM 16995</strain>
    </source>
</reference>
<dbReference type="EMBL" id="FNGA01000004">
    <property type="protein sequence ID" value="SDL31960.1"/>
    <property type="molecule type" value="Genomic_DNA"/>
</dbReference>
<organism evidence="2 3">
    <name type="scientific">Maridesulfovibrio ferrireducens</name>
    <dbReference type="NCBI Taxonomy" id="246191"/>
    <lineage>
        <taxon>Bacteria</taxon>
        <taxon>Pseudomonadati</taxon>
        <taxon>Thermodesulfobacteriota</taxon>
        <taxon>Desulfovibrionia</taxon>
        <taxon>Desulfovibrionales</taxon>
        <taxon>Desulfovibrionaceae</taxon>
        <taxon>Maridesulfovibrio</taxon>
    </lineage>
</organism>
<proteinExistence type="predicted"/>
<evidence type="ECO:0000313" key="2">
    <source>
        <dbReference type="EMBL" id="SDL31960.1"/>
    </source>
</evidence>
<dbReference type="STRING" id="246191.SAMN05660337_2626"/>
<feature type="transmembrane region" description="Helical" evidence="1">
    <location>
        <begin position="6"/>
        <end position="23"/>
    </location>
</feature>
<evidence type="ECO:0000313" key="3">
    <source>
        <dbReference type="Proteomes" id="UP000199053"/>
    </source>
</evidence>
<dbReference type="RefSeq" id="WP_092161830.1">
    <property type="nucleotide sequence ID" value="NZ_FNGA01000004.1"/>
</dbReference>
<dbReference type="Proteomes" id="UP000199053">
    <property type="component" value="Unassembled WGS sequence"/>
</dbReference>
<keyword evidence="1" id="KW-0472">Membrane</keyword>
<accession>A0A1G9J391</accession>
<keyword evidence="1" id="KW-0812">Transmembrane</keyword>
<feature type="transmembrane region" description="Helical" evidence="1">
    <location>
        <begin position="156"/>
        <end position="176"/>
    </location>
</feature>
<keyword evidence="1" id="KW-1133">Transmembrane helix</keyword>
<dbReference type="AlphaFoldDB" id="A0A1G9J391"/>
<keyword evidence="3" id="KW-1185">Reference proteome</keyword>
<name>A0A1G9J391_9BACT</name>
<evidence type="ECO:0000256" key="1">
    <source>
        <dbReference type="SAM" id="Phobius"/>
    </source>
</evidence>